<dbReference type="EMBL" id="MTKT01004950">
    <property type="protein sequence ID" value="OWM68646.1"/>
    <property type="molecule type" value="Genomic_DNA"/>
</dbReference>
<evidence type="ECO:0000313" key="5">
    <source>
        <dbReference type="Proteomes" id="UP000233551"/>
    </source>
</evidence>
<dbReference type="EMBL" id="PGOL01000111">
    <property type="protein sequence ID" value="PKI76693.1"/>
    <property type="molecule type" value="Genomic_DNA"/>
</dbReference>
<reference evidence="4" key="1">
    <citation type="journal article" date="2017" name="Plant J.">
        <title>The pomegranate (Punica granatum L.) genome and the genomics of punicalagin biosynthesis.</title>
        <authorList>
            <person name="Qin G."/>
            <person name="Xu C."/>
            <person name="Ming R."/>
            <person name="Tang H."/>
            <person name="Guyot R."/>
            <person name="Kramer E.M."/>
            <person name="Hu Y."/>
            <person name="Yi X."/>
            <person name="Qi Y."/>
            <person name="Xu X."/>
            <person name="Gao Z."/>
            <person name="Pan H."/>
            <person name="Jian J."/>
            <person name="Tian Y."/>
            <person name="Yue Z."/>
            <person name="Xu Y."/>
        </authorList>
    </citation>
    <scope>NUCLEOTIDE SEQUENCE [LARGE SCALE GENOMIC DNA]</scope>
    <source>
        <strain evidence="4">cv. Dabenzi</strain>
    </source>
</reference>
<comment type="caution">
    <text evidence="2">The sequence shown here is derived from an EMBL/GenBank/DDBJ whole genome shotgun (WGS) entry which is preliminary data.</text>
</comment>
<reference evidence="2" key="2">
    <citation type="submission" date="2017-06" db="EMBL/GenBank/DDBJ databases">
        <title>The pomegranate genome and the genomics of punicalagin biosynthesis.</title>
        <authorList>
            <person name="Xu C."/>
        </authorList>
    </citation>
    <scope>NUCLEOTIDE SEQUENCE [LARGE SCALE GENOMIC DNA]</scope>
    <source>
        <tissue evidence="2">Fresh leaf</tissue>
    </source>
</reference>
<accession>A0A218W7M8</accession>
<proteinExistence type="predicted"/>
<feature type="region of interest" description="Disordered" evidence="1">
    <location>
        <begin position="46"/>
        <end position="105"/>
    </location>
</feature>
<evidence type="ECO:0000313" key="2">
    <source>
        <dbReference type="EMBL" id="OWM68646.1"/>
    </source>
</evidence>
<evidence type="ECO:0000256" key="1">
    <source>
        <dbReference type="SAM" id="MobiDB-lite"/>
    </source>
</evidence>
<gene>
    <name evidence="2" type="ORF">CDL15_Pgr023611</name>
    <name evidence="3" type="ORF">CRG98_003002</name>
</gene>
<evidence type="ECO:0000313" key="4">
    <source>
        <dbReference type="Proteomes" id="UP000197138"/>
    </source>
</evidence>
<protein>
    <submittedName>
        <fullName evidence="2">Uncharacterized protein</fullName>
    </submittedName>
</protein>
<keyword evidence="5" id="KW-1185">Reference proteome</keyword>
<name>A0A218W7M8_PUNGR</name>
<dbReference type="AlphaFoldDB" id="A0A218W7M8"/>
<dbReference type="Proteomes" id="UP000197138">
    <property type="component" value="Unassembled WGS sequence"/>
</dbReference>
<sequence length="120" mass="13543">MVATSMEGHRVVLDLTRPEHRPKRPRKPTHHFLLIVSVRPLERAVATSGRQREAAANTTHVAEQKRGGKVHYHSLEHPPHLSHSLSQHQEEGTLGVTPLKQPSSLNYQACHLRSSSEYEL</sequence>
<evidence type="ECO:0000313" key="3">
    <source>
        <dbReference type="EMBL" id="PKI76693.1"/>
    </source>
</evidence>
<reference evidence="3 5" key="3">
    <citation type="submission" date="2017-11" db="EMBL/GenBank/DDBJ databases">
        <title>De-novo sequencing of pomegranate (Punica granatum L.) genome.</title>
        <authorList>
            <person name="Akparov Z."/>
            <person name="Amiraslanov A."/>
            <person name="Hajiyeva S."/>
            <person name="Abbasov M."/>
            <person name="Kaur K."/>
            <person name="Hamwieh A."/>
            <person name="Solovyev V."/>
            <person name="Salamov A."/>
            <person name="Braich B."/>
            <person name="Kosarev P."/>
            <person name="Mahmoud A."/>
            <person name="Hajiyev E."/>
            <person name="Babayeva S."/>
            <person name="Izzatullayeva V."/>
            <person name="Mammadov A."/>
            <person name="Mammadov A."/>
            <person name="Sharifova S."/>
            <person name="Ojaghi J."/>
            <person name="Eynullazada K."/>
            <person name="Bayramov B."/>
            <person name="Abdulazimova A."/>
            <person name="Shahmuradov I."/>
        </authorList>
    </citation>
    <scope>NUCLEOTIDE SEQUENCE [LARGE SCALE GENOMIC DNA]</scope>
    <source>
        <strain evidence="3">AG2017</strain>
        <strain evidence="5">cv. AG2017</strain>
        <tissue evidence="3">Leaf</tissue>
    </source>
</reference>
<dbReference type="Proteomes" id="UP000233551">
    <property type="component" value="Unassembled WGS sequence"/>
</dbReference>
<organism evidence="2 4">
    <name type="scientific">Punica granatum</name>
    <name type="common">Pomegranate</name>
    <dbReference type="NCBI Taxonomy" id="22663"/>
    <lineage>
        <taxon>Eukaryota</taxon>
        <taxon>Viridiplantae</taxon>
        <taxon>Streptophyta</taxon>
        <taxon>Embryophyta</taxon>
        <taxon>Tracheophyta</taxon>
        <taxon>Spermatophyta</taxon>
        <taxon>Magnoliopsida</taxon>
        <taxon>eudicotyledons</taxon>
        <taxon>Gunneridae</taxon>
        <taxon>Pentapetalae</taxon>
        <taxon>rosids</taxon>
        <taxon>malvids</taxon>
        <taxon>Myrtales</taxon>
        <taxon>Lythraceae</taxon>
        <taxon>Punica</taxon>
    </lineage>
</organism>